<sequence length="343" mass="37220">MYIAALLALLVVIRPVLPDTICNSPLLIATSSPAVLTSDGYPGLYPAGTDCTCELRGTPGNVVEISFNDFQVDPYPGSLSGAPGTCSRHYLEVYNGLETRSNLLGSFCGNEIPPILLSDDITLTLKFVTNQWSSNNRYRGFSLNYTAIADTQDIDSGCWSMRRLTATSGSIVSPGFPDEYPTRLRCSWEIVTPPDSKITLQFLTFLVGGVTAICDNNVNDYVIVYRGTGENKVSEGTYCGWELPQFTDLLNEVTIEFQSNNVGGFRGFFVVYTAVGPTTTPTLPPTIPTTVPPLINTVNTPQPPVTPGASYVPTVRDHATRLGENIYIVLLFLLVAILTPIAR</sequence>
<dbReference type="Pfam" id="PF00431">
    <property type="entry name" value="CUB"/>
    <property type="match status" value="2"/>
</dbReference>
<dbReference type="SUPFAM" id="SSF49854">
    <property type="entry name" value="Spermadhesin, CUB domain"/>
    <property type="match status" value="2"/>
</dbReference>
<keyword evidence="8" id="KW-1185">Reference proteome</keyword>
<dbReference type="AlphaFoldDB" id="A0A8J9YKY5"/>
<comment type="caution">
    <text evidence="3">Lacks conserved residue(s) required for the propagation of feature annotation.</text>
</comment>
<keyword evidence="1" id="KW-0677">Repeat</keyword>
<reference evidence="7" key="1">
    <citation type="submission" date="2022-01" db="EMBL/GenBank/DDBJ databases">
        <authorList>
            <person name="Braso-Vives M."/>
        </authorList>
    </citation>
    <scope>NUCLEOTIDE SEQUENCE</scope>
</reference>
<proteinExistence type="predicted"/>
<dbReference type="CDD" id="cd00041">
    <property type="entry name" value="CUB"/>
    <property type="match status" value="2"/>
</dbReference>
<keyword evidence="4" id="KW-0812">Transmembrane</keyword>
<protein>
    <submittedName>
        <fullName evidence="7">TLL1 protein</fullName>
    </submittedName>
</protein>
<feature type="domain" description="CUB" evidence="6">
    <location>
        <begin position="22"/>
        <end position="148"/>
    </location>
</feature>
<evidence type="ECO:0000256" key="1">
    <source>
        <dbReference type="ARBA" id="ARBA00022737"/>
    </source>
</evidence>
<feature type="transmembrane region" description="Helical" evidence="4">
    <location>
        <begin position="326"/>
        <end position="342"/>
    </location>
</feature>
<dbReference type="InterPro" id="IPR000859">
    <property type="entry name" value="CUB_dom"/>
</dbReference>
<evidence type="ECO:0000256" key="3">
    <source>
        <dbReference type="PROSITE-ProRule" id="PRU00059"/>
    </source>
</evidence>
<keyword evidence="2" id="KW-1015">Disulfide bond</keyword>
<organism evidence="7 8">
    <name type="scientific">Branchiostoma lanceolatum</name>
    <name type="common">Common lancelet</name>
    <name type="synonym">Amphioxus lanceolatum</name>
    <dbReference type="NCBI Taxonomy" id="7740"/>
    <lineage>
        <taxon>Eukaryota</taxon>
        <taxon>Metazoa</taxon>
        <taxon>Chordata</taxon>
        <taxon>Cephalochordata</taxon>
        <taxon>Leptocardii</taxon>
        <taxon>Amphioxiformes</taxon>
        <taxon>Branchiostomatidae</taxon>
        <taxon>Branchiostoma</taxon>
    </lineage>
</organism>
<dbReference type="PANTHER" id="PTHR24251">
    <property type="entry name" value="OVOCHYMASE-RELATED"/>
    <property type="match status" value="1"/>
</dbReference>
<name>A0A8J9YKY5_BRALA</name>
<feature type="signal peptide" evidence="5">
    <location>
        <begin position="1"/>
        <end position="18"/>
    </location>
</feature>
<feature type="domain" description="CUB" evidence="6">
    <location>
        <begin position="158"/>
        <end position="275"/>
    </location>
</feature>
<evidence type="ECO:0000313" key="7">
    <source>
        <dbReference type="EMBL" id="CAH1232316.1"/>
    </source>
</evidence>
<dbReference type="SMART" id="SM00042">
    <property type="entry name" value="CUB"/>
    <property type="match status" value="2"/>
</dbReference>
<gene>
    <name evidence="7" type="primary">TLL1</name>
    <name evidence="7" type="ORF">BLAG_LOCUS1498</name>
</gene>
<keyword evidence="4" id="KW-0472">Membrane</keyword>
<evidence type="ECO:0000256" key="2">
    <source>
        <dbReference type="ARBA" id="ARBA00023157"/>
    </source>
</evidence>
<evidence type="ECO:0000259" key="6">
    <source>
        <dbReference type="PROSITE" id="PS01180"/>
    </source>
</evidence>
<dbReference type="OrthoDB" id="6155811at2759"/>
<dbReference type="PANTHER" id="PTHR24251:SF40">
    <property type="entry name" value="CUB DOMAIN-CONTAINING PROTEIN"/>
    <property type="match status" value="1"/>
</dbReference>
<evidence type="ECO:0000256" key="4">
    <source>
        <dbReference type="SAM" id="Phobius"/>
    </source>
</evidence>
<dbReference type="Proteomes" id="UP000838412">
    <property type="component" value="Chromosome 1"/>
</dbReference>
<dbReference type="PROSITE" id="PS01180">
    <property type="entry name" value="CUB"/>
    <property type="match status" value="2"/>
</dbReference>
<dbReference type="Gene3D" id="2.60.120.290">
    <property type="entry name" value="Spermadhesin, CUB domain"/>
    <property type="match status" value="2"/>
</dbReference>
<dbReference type="EMBL" id="OV696686">
    <property type="protein sequence ID" value="CAH1232316.1"/>
    <property type="molecule type" value="Genomic_DNA"/>
</dbReference>
<dbReference type="InterPro" id="IPR035914">
    <property type="entry name" value="Sperma_CUB_dom_sf"/>
</dbReference>
<evidence type="ECO:0000256" key="5">
    <source>
        <dbReference type="SAM" id="SignalP"/>
    </source>
</evidence>
<keyword evidence="5" id="KW-0732">Signal</keyword>
<accession>A0A8J9YKY5</accession>
<evidence type="ECO:0000313" key="8">
    <source>
        <dbReference type="Proteomes" id="UP000838412"/>
    </source>
</evidence>
<keyword evidence="4" id="KW-1133">Transmembrane helix</keyword>
<feature type="chain" id="PRO_5035419151" evidence="5">
    <location>
        <begin position="19"/>
        <end position="343"/>
    </location>
</feature>